<dbReference type="GO" id="GO:0008168">
    <property type="term" value="F:methyltransferase activity"/>
    <property type="evidence" value="ECO:0007669"/>
    <property type="project" value="InterPro"/>
</dbReference>
<dbReference type="InterPro" id="IPR002052">
    <property type="entry name" value="DNA_methylase_N6_adenine_CS"/>
</dbReference>
<evidence type="ECO:0000259" key="4">
    <source>
        <dbReference type="Pfam" id="PF13872"/>
    </source>
</evidence>
<dbReference type="InterPro" id="IPR039187">
    <property type="entry name" value="SNO_AAA"/>
</dbReference>
<dbReference type="Proteomes" id="UP000298234">
    <property type="component" value="Unassembled WGS sequence"/>
</dbReference>
<comment type="similarity">
    <text evidence="1">Belongs to the SBNO family.</text>
</comment>
<sequence length="1753" mass="191627">MTEKTANWIDLSAHGLKLSLVQFPSGERRAILAGVVPQSSDYTWALENGFERPANKERPFLILRGDAVPTSRLMARFKQAVVRKMPVGEILQVVSAPKAERVRQPVRESQVKDTTFLGLNHLGQSVFTCATGRFLRADDKSEAVTEGSIDSPALFLRATSGNDLALCADGLVRRMTRGEVLRSEDIRSFGATVHDLAQPMTQFDSRLRGVQEAIEAAVQRQVERSHGDPEAVFREAVSLLERQPPFIFRSTDSMILQQYSTPIPLALAAQHALGDTAGKKGLEPTVGNGSLVTRLPEGTEVIGVEIDAERARAAEKLRNVARVVTGDVTQTNIARLAGDTGFDFVIANPPFGGLDKPVEMFDMKVTRLDHLILMKSLAARVDDGAGVFIIGADRENIFPGKGGIVSGGSKNLFNWLNDHYETDIVEISGKLYAKQGASYPIRMVGVGPRRTPEEIERARATGQYRLKDRLPVLHSWDDVWNAATRMGQAIAPARVRTAENKAIDVAETIEATVEAAPQAPDQRSKNDYQTPYLPASSVGEPDSMIPRNLQAPVSRALERLQEEVGGVDEYVARSLQMTMEQLAEAFSPEQVDAVALAIHKIETNRGFISGDQTGMGKGRIAAAVARYGALNNIPVVFATEKANLFNDFWRDVRDIGSDGLFTPLLINDFSYIEDTKGKKIHKAIQRGVLTDMIAEGQAPSERGYNLTMLTYSQFSRERAKSAKCVWLPTVTRGAILIADEAHNAAGESFTAENFAVALTEVKGVVYSSATFAKGAKNFAIYSKAFPSSVNVDSMADTLEKGGEPMLEVLSAMLAEDGALIRREHDLSKLEFETYLDTANLQRNEDLANQLAPILSLMAYLGGDIERMVTKVNREIAKELKKLPEDQRKGKRMGVQATNFGSRLYTITRQFMLATLVDAAADLAAKDLREGRKPVFVLEQTFEGLAKELILEHQTEALEAVKQRAEDNAELGEDGDDIDFGAFNGDLRLPTSIEFRDVLRRTVDRLMIVSESNGYGKATKTSFLSIAQRAGGAEAVEATENVVGELYRMISEFPSLPVSPIDALRERIEASGWTSGEISGRKITMHSLNGTPQDAALDLDAGFAGVVVRGREDNRIRTIADFNNGRLDAVVLTRAGSTGISLHASEKFEDQRQRSLIELQIPNNVAERVQFFGRVNRKGQVVPPLIRTVASGLPAQERILAMQNTKLRKLSANTQSNRNNAAEAKDVADILNEIGDKVAREYLFNHPDIADTLGISLGELDQSDVGDNWFVNKLLGRISLVSPVAKQRQILDQLNVDFKSIVADLDRRGINPLRSRHLDLNARTVSTHEMLPGSDAGSAFDRPVFIRDIEYTEVIDPIRSGAVMDRISKARADLDADPRIGAVGGVESYRCALEIGRLARVSAFGSALESVKADLPNQGIAHTMLPEGKTLQDMLADSGENIVKSLRARVALIENHSNAVLPGRVISYEGEDGVQTGVVTDLSLPEAGRECYIGQYRVRIAIPGCAHQDVLSLKSLFESGLKLVYPQPTTEAIAQMFDAAPAGEIVQKRCLLDGNLYRASELAAKSGVGKSITYTDSLGMTQRGIMLPSKFDRQMLEEMVREVGNTMRAMRLVSAGVAEFRIAGLAQGDDERENRIELDGRNAIVQFKGVRNNVEALKPALDAVGVEAYGSRGSMRSEFPIADLMEFVDALLKARSHGGCGLQLEVTAEDSRLLKKVMQQEVDDLRQRGQPTHGNSVETIDAATGTSRSSLELA</sequence>
<accession>A0AAX2RN27</accession>
<dbReference type="Gene3D" id="3.40.50.150">
    <property type="entry name" value="Vaccinia Virus protein VP39"/>
    <property type="match status" value="1"/>
</dbReference>
<protein>
    <submittedName>
        <fullName evidence="5">Uncharacterized protein</fullName>
    </submittedName>
</protein>
<evidence type="ECO:0000256" key="1">
    <source>
        <dbReference type="ARBA" id="ARBA00006992"/>
    </source>
</evidence>
<dbReference type="RefSeq" id="WP_134256213.1">
    <property type="nucleotide sequence ID" value="NZ_SNSG01000013.1"/>
</dbReference>
<comment type="caution">
    <text evidence="5">The sequence shown here is derived from an EMBL/GenBank/DDBJ whole genome shotgun (WGS) entry which is preliminary data.</text>
</comment>
<organism evidence="5 6">
    <name type="scientific">Burkholderia cepacia</name>
    <name type="common">Pseudomonas cepacia</name>
    <dbReference type="NCBI Taxonomy" id="292"/>
    <lineage>
        <taxon>Bacteria</taxon>
        <taxon>Pseudomonadati</taxon>
        <taxon>Pseudomonadota</taxon>
        <taxon>Betaproteobacteria</taxon>
        <taxon>Burkholderiales</taxon>
        <taxon>Burkholderiaceae</taxon>
        <taxon>Burkholderia</taxon>
        <taxon>Burkholderia cepacia complex</taxon>
    </lineage>
</organism>
<feature type="domain" description="Strawberry notch AAA" evidence="4">
    <location>
        <begin position="584"/>
        <end position="834"/>
    </location>
</feature>
<evidence type="ECO:0000259" key="3">
    <source>
        <dbReference type="Pfam" id="PF13871"/>
    </source>
</evidence>
<feature type="domain" description="Strawberry notch helicase C" evidence="3">
    <location>
        <begin position="1115"/>
        <end position="1229"/>
    </location>
</feature>
<dbReference type="PANTHER" id="PTHR12706:SF30">
    <property type="entry name" value="PROTEIN STRAWBERRY NOTCH-RELATED"/>
    <property type="match status" value="1"/>
</dbReference>
<dbReference type="EMBL" id="SNSQ01000016">
    <property type="protein sequence ID" value="TEU47504.1"/>
    <property type="molecule type" value="Genomic_DNA"/>
</dbReference>
<dbReference type="InterPro" id="IPR026741">
    <property type="entry name" value="SNO"/>
</dbReference>
<evidence type="ECO:0000256" key="2">
    <source>
        <dbReference type="SAM" id="MobiDB-lite"/>
    </source>
</evidence>
<gene>
    <name evidence="5" type="ORF">E3D37_15990</name>
</gene>
<dbReference type="Pfam" id="PF13872">
    <property type="entry name" value="AAA_34"/>
    <property type="match status" value="1"/>
</dbReference>
<dbReference type="SUPFAM" id="SSF52540">
    <property type="entry name" value="P-loop containing nucleoside triphosphate hydrolases"/>
    <property type="match status" value="2"/>
</dbReference>
<dbReference type="InterPro" id="IPR029063">
    <property type="entry name" value="SAM-dependent_MTases_sf"/>
</dbReference>
<dbReference type="InterPro" id="IPR026937">
    <property type="entry name" value="SBNO_Helicase_C_dom"/>
</dbReference>
<dbReference type="GO" id="GO:0003676">
    <property type="term" value="F:nucleic acid binding"/>
    <property type="evidence" value="ECO:0007669"/>
    <property type="project" value="InterPro"/>
</dbReference>
<feature type="compositionally biased region" description="Polar residues" evidence="2">
    <location>
        <begin position="1728"/>
        <end position="1753"/>
    </location>
</feature>
<feature type="region of interest" description="Disordered" evidence="2">
    <location>
        <begin position="1724"/>
        <end position="1753"/>
    </location>
</feature>
<dbReference type="GO" id="GO:0006355">
    <property type="term" value="P:regulation of DNA-templated transcription"/>
    <property type="evidence" value="ECO:0007669"/>
    <property type="project" value="InterPro"/>
</dbReference>
<reference evidence="5 6" key="1">
    <citation type="submission" date="2019-03" db="EMBL/GenBank/DDBJ databases">
        <title>Burkholderia cepacia outbreak.</title>
        <authorList>
            <person name="Farzana R."/>
            <person name="Walsh T.R."/>
        </authorList>
    </citation>
    <scope>NUCLEOTIDE SEQUENCE [LARGE SCALE GENOMIC DNA]</scope>
    <source>
        <strain evidence="6">d13</strain>
    </source>
</reference>
<dbReference type="CDD" id="cd02440">
    <property type="entry name" value="AdoMet_MTases"/>
    <property type="match status" value="1"/>
</dbReference>
<dbReference type="Gene3D" id="3.40.50.300">
    <property type="entry name" value="P-loop containing nucleotide triphosphate hydrolases"/>
    <property type="match status" value="2"/>
</dbReference>
<dbReference type="GO" id="GO:0032259">
    <property type="term" value="P:methylation"/>
    <property type="evidence" value="ECO:0007669"/>
    <property type="project" value="InterPro"/>
</dbReference>
<proteinExistence type="inferred from homology"/>
<evidence type="ECO:0000313" key="5">
    <source>
        <dbReference type="EMBL" id="TEU47504.1"/>
    </source>
</evidence>
<dbReference type="PROSITE" id="PS00092">
    <property type="entry name" value="N6_MTASE"/>
    <property type="match status" value="1"/>
</dbReference>
<dbReference type="SUPFAM" id="SSF53335">
    <property type="entry name" value="S-adenosyl-L-methionine-dependent methyltransferases"/>
    <property type="match status" value="1"/>
</dbReference>
<dbReference type="InterPro" id="IPR027417">
    <property type="entry name" value="P-loop_NTPase"/>
</dbReference>
<name>A0AAX2RN27_BURCE</name>
<evidence type="ECO:0000313" key="6">
    <source>
        <dbReference type="Proteomes" id="UP000298234"/>
    </source>
</evidence>
<dbReference type="PANTHER" id="PTHR12706">
    <property type="entry name" value="STRAWBERRY NOTCH-RELATED"/>
    <property type="match status" value="1"/>
</dbReference>
<dbReference type="Pfam" id="PF13871">
    <property type="entry name" value="Helicase_C_4"/>
    <property type="match status" value="1"/>
</dbReference>